<accession>A0A2P6SPY3</accession>
<evidence type="ECO:0000313" key="3">
    <source>
        <dbReference type="Proteomes" id="UP000238479"/>
    </source>
</evidence>
<keyword evidence="3" id="KW-1185">Reference proteome</keyword>
<organism evidence="2 3">
    <name type="scientific">Rosa chinensis</name>
    <name type="common">China rose</name>
    <dbReference type="NCBI Taxonomy" id="74649"/>
    <lineage>
        <taxon>Eukaryota</taxon>
        <taxon>Viridiplantae</taxon>
        <taxon>Streptophyta</taxon>
        <taxon>Embryophyta</taxon>
        <taxon>Tracheophyta</taxon>
        <taxon>Spermatophyta</taxon>
        <taxon>Magnoliopsida</taxon>
        <taxon>eudicotyledons</taxon>
        <taxon>Gunneridae</taxon>
        <taxon>Pentapetalae</taxon>
        <taxon>rosids</taxon>
        <taxon>fabids</taxon>
        <taxon>Rosales</taxon>
        <taxon>Rosaceae</taxon>
        <taxon>Rosoideae</taxon>
        <taxon>Rosoideae incertae sedis</taxon>
        <taxon>Rosa</taxon>
    </lineage>
</organism>
<keyword evidence="2" id="KW-0808">Transferase</keyword>
<dbReference type="OMA" id="HICWRIN"/>
<gene>
    <name evidence="2" type="ORF">RchiOBHm_Chr1g0384551</name>
</gene>
<dbReference type="GO" id="GO:0003964">
    <property type="term" value="F:RNA-directed DNA polymerase activity"/>
    <property type="evidence" value="ECO:0007669"/>
    <property type="project" value="UniProtKB-KW"/>
</dbReference>
<dbReference type="Gramene" id="PRQ60738">
    <property type="protein sequence ID" value="PRQ60738"/>
    <property type="gene ID" value="RchiOBHm_Chr1g0384551"/>
</dbReference>
<dbReference type="AlphaFoldDB" id="A0A2P6SPY3"/>
<dbReference type="Pfam" id="PF13966">
    <property type="entry name" value="zf-RVT"/>
    <property type="match status" value="1"/>
</dbReference>
<proteinExistence type="predicted"/>
<evidence type="ECO:0000313" key="2">
    <source>
        <dbReference type="EMBL" id="PRQ60738.1"/>
    </source>
</evidence>
<feature type="domain" description="Reverse transcriptase zinc-binding" evidence="1">
    <location>
        <begin position="154"/>
        <end position="231"/>
    </location>
</feature>
<dbReference type="Proteomes" id="UP000238479">
    <property type="component" value="Chromosome 1"/>
</dbReference>
<protein>
    <submittedName>
        <fullName evidence="2">Putative reverse transcriptase zinc-binding domain-containing protein</fullName>
    </submittedName>
</protein>
<keyword evidence="2" id="KW-0695">RNA-directed DNA polymerase</keyword>
<evidence type="ECO:0000259" key="1">
    <source>
        <dbReference type="Pfam" id="PF13966"/>
    </source>
</evidence>
<keyword evidence="2" id="KW-0548">Nucleotidyltransferase</keyword>
<reference evidence="2 3" key="1">
    <citation type="journal article" date="2018" name="Nat. Genet.">
        <title>The Rosa genome provides new insights in the design of modern roses.</title>
        <authorList>
            <person name="Bendahmane M."/>
        </authorList>
    </citation>
    <scope>NUCLEOTIDE SEQUENCE [LARGE SCALE GENOMIC DNA]</scope>
    <source>
        <strain evidence="3">cv. Old Blush</strain>
    </source>
</reference>
<dbReference type="STRING" id="74649.A0A2P6SPY3"/>
<sequence length="267" mass="31286">MNQAMLAKAGWRLFQNNSGLWATVYKDKYLSHDNLFYANYQIPKDCSSTWRSVVHGASLLKQGLTWRVGDGKRIKFWIHIWLPPLALINYIHHDVEIEINATICSFWNENGWNINFLYSYFPDDIVSRILHTPPGFDGCGEDIQIWNYTTNGDFSVKSAHNIFFDTYDQHHSPWKFIWKMHIPPKLKTFTWVLCHGKLLTNVQRVRRHFSFDDSCPLCHSASESLVHLFRDYPCVQNFEHKGFKIFGILSLYLTLFFVPRTCIGMLG</sequence>
<dbReference type="InterPro" id="IPR026960">
    <property type="entry name" value="RVT-Znf"/>
</dbReference>
<dbReference type="PANTHER" id="PTHR36617">
    <property type="entry name" value="PROTEIN, PUTATIVE-RELATED"/>
    <property type="match status" value="1"/>
</dbReference>
<comment type="caution">
    <text evidence="2">The sequence shown here is derived from an EMBL/GenBank/DDBJ whole genome shotgun (WGS) entry which is preliminary data.</text>
</comment>
<name>A0A2P6SPY3_ROSCH</name>
<dbReference type="PANTHER" id="PTHR36617:SF15">
    <property type="entry name" value="REVERSE TRANSCRIPTASE ZINC-BINDING DOMAIN-CONTAINING PROTEIN"/>
    <property type="match status" value="1"/>
</dbReference>
<dbReference type="EMBL" id="PDCK01000039">
    <property type="protein sequence ID" value="PRQ60738.1"/>
    <property type="molecule type" value="Genomic_DNA"/>
</dbReference>